<dbReference type="Proteomes" id="UP000770015">
    <property type="component" value="Unassembled WGS sequence"/>
</dbReference>
<dbReference type="InterPro" id="IPR055560">
    <property type="entry name" value="DUF7136"/>
</dbReference>
<gene>
    <name evidence="3" type="ORF">F5X68DRAFT_190337</name>
</gene>
<evidence type="ECO:0000256" key="1">
    <source>
        <dbReference type="SAM" id="SignalP"/>
    </source>
</evidence>
<proteinExistence type="predicted"/>
<evidence type="ECO:0000313" key="3">
    <source>
        <dbReference type="EMBL" id="KAH6687781.1"/>
    </source>
</evidence>
<comment type="caution">
    <text evidence="3">The sequence shown here is derived from an EMBL/GenBank/DDBJ whole genome shotgun (WGS) entry which is preliminary data.</text>
</comment>
<feature type="domain" description="DUF7136" evidence="2">
    <location>
        <begin position="29"/>
        <end position="248"/>
    </location>
</feature>
<keyword evidence="1" id="KW-0732">Signal</keyword>
<dbReference type="OrthoDB" id="4490227at2759"/>
<dbReference type="Pfam" id="PF23584">
    <property type="entry name" value="DUF7136"/>
    <property type="match status" value="1"/>
</dbReference>
<evidence type="ECO:0000259" key="2">
    <source>
        <dbReference type="Pfam" id="PF23584"/>
    </source>
</evidence>
<reference evidence="3" key="1">
    <citation type="journal article" date="2021" name="Nat. Commun.">
        <title>Genetic determinants of endophytism in the Arabidopsis root mycobiome.</title>
        <authorList>
            <person name="Mesny F."/>
            <person name="Miyauchi S."/>
            <person name="Thiergart T."/>
            <person name="Pickel B."/>
            <person name="Atanasova L."/>
            <person name="Karlsson M."/>
            <person name="Huettel B."/>
            <person name="Barry K.W."/>
            <person name="Haridas S."/>
            <person name="Chen C."/>
            <person name="Bauer D."/>
            <person name="Andreopoulos W."/>
            <person name="Pangilinan J."/>
            <person name="LaButti K."/>
            <person name="Riley R."/>
            <person name="Lipzen A."/>
            <person name="Clum A."/>
            <person name="Drula E."/>
            <person name="Henrissat B."/>
            <person name="Kohler A."/>
            <person name="Grigoriev I.V."/>
            <person name="Martin F.M."/>
            <person name="Hacquard S."/>
        </authorList>
    </citation>
    <scope>NUCLEOTIDE SEQUENCE</scope>
    <source>
        <strain evidence="3">MPI-SDFR-AT-0117</strain>
    </source>
</reference>
<dbReference type="AlphaFoldDB" id="A0A9P9AC63"/>
<keyword evidence="4" id="KW-1185">Reference proteome</keyword>
<accession>A0A9P9AC63</accession>
<evidence type="ECO:0000313" key="4">
    <source>
        <dbReference type="Proteomes" id="UP000770015"/>
    </source>
</evidence>
<name>A0A9P9AC63_9PEZI</name>
<protein>
    <recommendedName>
        <fullName evidence="2">DUF7136 domain-containing protein</fullName>
    </recommendedName>
</protein>
<feature type="chain" id="PRO_5040418889" description="DUF7136 domain-containing protein" evidence="1">
    <location>
        <begin position="25"/>
        <end position="294"/>
    </location>
</feature>
<dbReference type="EMBL" id="JAGSXJ010000010">
    <property type="protein sequence ID" value="KAH6687781.1"/>
    <property type="molecule type" value="Genomic_DNA"/>
</dbReference>
<organism evidence="3 4">
    <name type="scientific">Plectosphaerella plurivora</name>
    <dbReference type="NCBI Taxonomy" id="936078"/>
    <lineage>
        <taxon>Eukaryota</taxon>
        <taxon>Fungi</taxon>
        <taxon>Dikarya</taxon>
        <taxon>Ascomycota</taxon>
        <taxon>Pezizomycotina</taxon>
        <taxon>Sordariomycetes</taxon>
        <taxon>Hypocreomycetidae</taxon>
        <taxon>Glomerellales</taxon>
        <taxon>Plectosphaerellaceae</taxon>
        <taxon>Plectosphaerella</taxon>
    </lineage>
</organism>
<sequence>MKKAHHSVQSLLLFLLFIASTSLADQGLPANLQVDIIFPRENETYKPTQWFPVVVAVQNANAVWPQALDINIWIRGSQWSRKMGWPETLGPDMFEIEDAVTATPGQTLFYYMASNITNATTDTFLLTWEFGFQNTCQANMSSPVDLYDDGVIPWYTRPGGDPDALNNFTFHTAPEGKIPDMEDAVSRCADLNQTNINGAFITGNKTVLHPCYDDWPCPVIERGTISTTCQYKSKAKEVADEVEALMLKKMKCEEGTWQTIKAPCPNSDAALSRGGHSLASWIGVAVVLYAFNLV</sequence>
<feature type="signal peptide" evidence="1">
    <location>
        <begin position="1"/>
        <end position="24"/>
    </location>
</feature>